<feature type="binding site" evidence="6 7">
    <location>
        <position position="16"/>
    </location>
    <ligand>
        <name>Zn(2+)</name>
        <dbReference type="ChEBI" id="CHEBI:29105"/>
    </ligand>
</feature>
<keyword evidence="2 6" id="KW-0547">Nucleotide-binding</keyword>
<dbReference type="GO" id="GO:0008233">
    <property type="term" value="F:peptidase activity"/>
    <property type="evidence" value="ECO:0007669"/>
    <property type="project" value="UniProtKB-KW"/>
</dbReference>
<evidence type="ECO:0000256" key="3">
    <source>
        <dbReference type="ARBA" id="ARBA00022833"/>
    </source>
</evidence>
<keyword evidence="9" id="KW-0645">Protease</keyword>
<dbReference type="SUPFAM" id="SSF52540">
    <property type="entry name" value="P-loop containing nucleoside triphosphate hydrolases"/>
    <property type="match status" value="1"/>
</dbReference>
<accession>A0AA94SA95</accession>
<keyword evidence="4 6" id="KW-0067">ATP-binding</keyword>
<dbReference type="EMBL" id="LS483409">
    <property type="protein sequence ID" value="SQG79594.1"/>
    <property type="molecule type" value="Genomic_DNA"/>
</dbReference>
<comment type="subunit">
    <text evidence="6">Component of the ClpX-ClpP complex. Forms a hexameric ring that, in the presence of ATP, binds to fourteen ClpP subunits assembled into a disk-like structure with a central cavity, resembling the structure of eukaryotic proteasomes.</text>
</comment>
<evidence type="ECO:0000256" key="2">
    <source>
        <dbReference type="ARBA" id="ARBA00022741"/>
    </source>
</evidence>
<dbReference type="InterPro" id="IPR027417">
    <property type="entry name" value="P-loop_NTPase"/>
</dbReference>
<dbReference type="AlphaFoldDB" id="A0AA94SA95"/>
<keyword evidence="5 6" id="KW-0143">Chaperone</keyword>
<feature type="binding site" evidence="6 7">
    <location>
        <position position="13"/>
    </location>
    <ligand>
        <name>Zn(2+)</name>
        <dbReference type="ChEBI" id="CHEBI:29105"/>
    </ligand>
</feature>
<evidence type="ECO:0000256" key="7">
    <source>
        <dbReference type="PROSITE-ProRule" id="PRU01250"/>
    </source>
</evidence>
<dbReference type="InterPro" id="IPR004487">
    <property type="entry name" value="Clp_protease_ATP-bd_su_ClpX"/>
</dbReference>
<dbReference type="RefSeq" id="WP_009854360.1">
    <property type="nucleotide sequence ID" value="NZ_CP054015.1"/>
</dbReference>
<feature type="binding site" evidence="6 7">
    <location>
        <position position="38"/>
    </location>
    <ligand>
        <name>Zn(2+)</name>
        <dbReference type="ChEBI" id="CHEBI:29105"/>
    </ligand>
</feature>
<dbReference type="InterPro" id="IPR038366">
    <property type="entry name" value="Znf_CppX_C4_sf"/>
</dbReference>
<dbReference type="GO" id="GO:0051082">
    <property type="term" value="F:unfolded protein binding"/>
    <property type="evidence" value="ECO:0007669"/>
    <property type="project" value="UniProtKB-UniRule"/>
</dbReference>
<name>A0AA94SA95_9STRE</name>
<dbReference type="GO" id="GO:0016887">
    <property type="term" value="F:ATP hydrolysis activity"/>
    <property type="evidence" value="ECO:0007669"/>
    <property type="project" value="InterPro"/>
</dbReference>
<dbReference type="GO" id="GO:0009376">
    <property type="term" value="C:HslUV protease complex"/>
    <property type="evidence" value="ECO:0007669"/>
    <property type="project" value="TreeGrafter"/>
</dbReference>
<feature type="binding site" evidence="6 7">
    <location>
        <position position="35"/>
    </location>
    <ligand>
        <name>Zn(2+)</name>
        <dbReference type="ChEBI" id="CHEBI:29105"/>
    </ligand>
</feature>
<dbReference type="GO" id="GO:0140662">
    <property type="term" value="F:ATP-dependent protein folding chaperone"/>
    <property type="evidence" value="ECO:0007669"/>
    <property type="project" value="InterPro"/>
</dbReference>
<dbReference type="Gene3D" id="3.40.50.300">
    <property type="entry name" value="P-loop containing nucleotide triphosphate hydrolases"/>
    <property type="match status" value="1"/>
</dbReference>
<evidence type="ECO:0000256" key="6">
    <source>
        <dbReference type="HAMAP-Rule" id="MF_00175"/>
    </source>
</evidence>
<feature type="domain" description="ClpX-type ZB" evidence="8">
    <location>
        <begin position="1"/>
        <end position="54"/>
    </location>
</feature>
<dbReference type="NCBIfam" id="TIGR00382">
    <property type="entry name" value="clpX"/>
    <property type="match status" value="1"/>
</dbReference>
<keyword evidence="9" id="KW-0378">Hydrolase</keyword>
<dbReference type="Pfam" id="PF07724">
    <property type="entry name" value="AAA_2"/>
    <property type="match status" value="1"/>
</dbReference>
<proteinExistence type="inferred from homology"/>
<dbReference type="GO" id="GO:0051603">
    <property type="term" value="P:proteolysis involved in protein catabolic process"/>
    <property type="evidence" value="ECO:0007669"/>
    <property type="project" value="TreeGrafter"/>
</dbReference>
<dbReference type="SUPFAM" id="SSF57716">
    <property type="entry name" value="Glucocorticoid receptor-like (DNA-binding domain)"/>
    <property type="match status" value="1"/>
</dbReference>
<dbReference type="Proteomes" id="UP000249013">
    <property type="component" value="Chromosome 1"/>
</dbReference>
<dbReference type="PROSITE" id="PS51902">
    <property type="entry name" value="CLPX_ZB"/>
    <property type="match status" value="1"/>
</dbReference>
<dbReference type="InterPro" id="IPR010603">
    <property type="entry name" value="Znf_CppX_C4"/>
</dbReference>
<dbReference type="Pfam" id="PF10431">
    <property type="entry name" value="ClpB_D2-small"/>
    <property type="match status" value="1"/>
</dbReference>
<dbReference type="GeneID" id="57922335"/>
<sequence>MVGNRTNDVKVYCSFCGKSQDEVKKIIAGNNVFICNECVALSQEIIKEELAEEVLADLAEVPKPKELLATLDEYVVGQDRAKRALAVAVYNHYKRVSFAESRNEEDVDLQKSNILMIGPTGSGKTFLAQTLAKTLNVPFAIADATSLTEAGYVGEDVENILLKLIQAADFNIERAERGIIYVDEIDKIAKKGENVSITRDVSGEGVQQALLKIIEGTVASVPPQGGRKHPNQEMIQIDTKNILFIVGGAFDGIEDIVKQRLGEKVIGFCQNNRKIDENASYMQEIISEDIQKFGLIPEFIGRLPVVAALEQLTADDLVRILTEPRNALVKQYQTLLSYDGVELEFDKDALQAIANKAIERKIGARGLRSIIEETMMDIMFEIPSQEEVTKVRITKAAVEGKDKPILEIA</sequence>
<dbReference type="Gene3D" id="6.20.220.10">
    <property type="entry name" value="ClpX chaperone, C4-type zinc finger domain"/>
    <property type="match status" value="1"/>
</dbReference>
<evidence type="ECO:0000313" key="9">
    <source>
        <dbReference type="EMBL" id="SQG79594.1"/>
    </source>
</evidence>
<dbReference type="InterPro" id="IPR019489">
    <property type="entry name" value="Clp_ATPase_C"/>
</dbReference>
<evidence type="ECO:0000259" key="8">
    <source>
        <dbReference type="PROSITE" id="PS51902"/>
    </source>
</evidence>
<evidence type="ECO:0000256" key="4">
    <source>
        <dbReference type="ARBA" id="ARBA00022840"/>
    </source>
</evidence>
<dbReference type="HAMAP" id="MF_00175">
    <property type="entry name" value="ClpX"/>
    <property type="match status" value="1"/>
</dbReference>
<dbReference type="InterPro" id="IPR059188">
    <property type="entry name" value="Znf_CLPX-like"/>
</dbReference>
<dbReference type="Gene3D" id="1.10.8.60">
    <property type="match status" value="1"/>
</dbReference>
<dbReference type="InterPro" id="IPR050052">
    <property type="entry name" value="ATP-dep_Clp_protease_ClpX"/>
</dbReference>
<comment type="function">
    <text evidence="6">ATP-dependent specificity component of the Clp protease. It directs the protease to specific substrates. Can perform chaperone functions in the absence of ClpP.</text>
</comment>
<dbReference type="Pfam" id="PF06689">
    <property type="entry name" value="zf-C4_ClpX"/>
    <property type="match status" value="1"/>
</dbReference>
<dbReference type="NCBIfam" id="NF003745">
    <property type="entry name" value="PRK05342.1"/>
    <property type="match status" value="1"/>
</dbReference>
<dbReference type="SMART" id="SM00994">
    <property type="entry name" value="zf-C4_ClpX"/>
    <property type="match status" value="1"/>
</dbReference>
<evidence type="ECO:0000313" key="10">
    <source>
        <dbReference type="Proteomes" id="UP000249013"/>
    </source>
</evidence>
<protein>
    <recommendedName>
        <fullName evidence="6">ATP-dependent Clp protease ATP-binding subunit ClpX</fullName>
    </recommendedName>
</protein>
<dbReference type="SMART" id="SM01086">
    <property type="entry name" value="ClpB_D2-small"/>
    <property type="match status" value="1"/>
</dbReference>
<dbReference type="InterPro" id="IPR003959">
    <property type="entry name" value="ATPase_AAA_core"/>
</dbReference>
<keyword evidence="3 6" id="KW-0862">Zinc</keyword>
<dbReference type="InterPro" id="IPR003593">
    <property type="entry name" value="AAA+_ATPase"/>
</dbReference>
<dbReference type="CDD" id="cd19497">
    <property type="entry name" value="RecA-like_ClpX"/>
    <property type="match status" value="1"/>
</dbReference>
<dbReference type="FunFam" id="3.40.50.300:FF:000005">
    <property type="entry name" value="ATP-dependent Clp protease ATP-binding subunit ClpX"/>
    <property type="match status" value="1"/>
</dbReference>
<dbReference type="FunFam" id="1.10.8.60:FF:000002">
    <property type="entry name" value="ATP-dependent Clp protease ATP-binding subunit ClpX"/>
    <property type="match status" value="1"/>
</dbReference>
<evidence type="ECO:0000256" key="1">
    <source>
        <dbReference type="ARBA" id="ARBA00022723"/>
    </source>
</evidence>
<feature type="binding site" evidence="6">
    <location>
        <begin position="119"/>
        <end position="126"/>
    </location>
    <ligand>
        <name>ATP</name>
        <dbReference type="ChEBI" id="CHEBI:30616"/>
    </ligand>
</feature>
<organism evidence="9 10">
    <name type="scientific">Streptococcus gallolyticus</name>
    <dbReference type="NCBI Taxonomy" id="315405"/>
    <lineage>
        <taxon>Bacteria</taxon>
        <taxon>Bacillati</taxon>
        <taxon>Bacillota</taxon>
        <taxon>Bacilli</taxon>
        <taxon>Lactobacillales</taxon>
        <taxon>Streptococcaceae</taxon>
        <taxon>Streptococcus</taxon>
    </lineage>
</organism>
<dbReference type="PANTHER" id="PTHR48102:SF7">
    <property type="entry name" value="ATP-DEPENDENT CLP PROTEASE ATP-BINDING SUBUNIT CLPX-LIKE, MITOCHONDRIAL"/>
    <property type="match status" value="1"/>
</dbReference>
<dbReference type="GO" id="GO:0005524">
    <property type="term" value="F:ATP binding"/>
    <property type="evidence" value="ECO:0007669"/>
    <property type="project" value="UniProtKB-UniRule"/>
</dbReference>
<comment type="similarity">
    <text evidence="6 7">Belongs to the ClpX chaperone family.</text>
</comment>
<reference evidence="9 10" key="1">
    <citation type="submission" date="2018-06" db="EMBL/GenBank/DDBJ databases">
        <authorList>
            <consortium name="Pathogen Informatics"/>
            <person name="Doyle S."/>
        </authorList>
    </citation>
    <scope>NUCLEOTIDE SEQUENCE [LARGE SCALE GENOMIC DNA]</scope>
    <source>
        <strain evidence="9 10">NCTC13773</strain>
    </source>
</reference>
<keyword evidence="1 6" id="KW-0479">Metal-binding</keyword>
<dbReference type="InterPro" id="IPR046425">
    <property type="entry name" value="ClpX_bact"/>
</dbReference>
<dbReference type="GO" id="GO:0008270">
    <property type="term" value="F:zinc ion binding"/>
    <property type="evidence" value="ECO:0007669"/>
    <property type="project" value="UniProtKB-UniRule"/>
</dbReference>
<gene>
    <name evidence="6 9" type="primary">clpX</name>
    <name evidence="9" type="ORF">NCTC13773_01405</name>
</gene>
<dbReference type="GO" id="GO:0046983">
    <property type="term" value="F:protein dimerization activity"/>
    <property type="evidence" value="ECO:0007669"/>
    <property type="project" value="UniProtKB-UniRule"/>
</dbReference>
<evidence type="ECO:0000256" key="5">
    <source>
        <dbReference type="ARBA" id="ARBA00023186"/>
    </source>
</evidence>
<dbReference type="GO" id="GO:0051301">
    <property type="term" value="P:cell division"/>
    <property type="evidence" value="ECO:0007669"/>
    <property type="project" value="TreeGrafter"/>
</dbReference>
<dbReference type="PANTHER" id="PTHR48102">
    <property type="entry name" value="ATP-DEPENDENT CLP PROTEASE ATP-BINDING SUBUNIT CLPX-LIKE, MITOCHONDRIAL-RELATED"/>
    <property type="match status" value="1"/>
</dbReference>
<dbReference type="SMART" id="SM00382">
    <property type="entry name" value="AAA"/>
    <property type="match status" value="1"/>
</dbReference>